<protein>
    <submittedName>
        <fullName evidence="2">Uracil phosphoribosyltransferase</fullName>
        <ecNumber evidence="2">2.4.2.9</ecNumber>
    </submittedName>
</protein>
<keyword evidence="2" id="KW-0808">Transferase</keyword>
<name>A0ABS9KQS7_9BACT</name>
<dbReference type="RefSeq" id="WP_237871347.1">
    <property type="nucleotide sequence ID" value="NZ_JAKLTR010000005.1"/>
</dbReference>
<comment type="caution">
    <text evidence="2">The sequence shown here is derived from an EMBL/GenBank/DDBJ whole genome shotgun (WGS) entry which is preliminary data.</text>
</comment>
<dbReference type="CDD" id="cd06223">
    <property type="entry name" value="PRTases_typeI"/>
    <property type="match status" value="1"/>
</dbReference>
<dbReference type="EC" id="2.4.2.9" evidence="2"/>
<dbReference type="SUPFAM" id="SSF53271">
    <property type="entry name" value="PRTase-like"/>
    <property type="match status" value="1"/>
</dbReference>
<reference evidence="2" key="1">
    <citation type="submission" date="2022-01" db="EMBL/GenBank/DDBJ databases">
        <authorList>
            <person name="Jo J.-H."/>
            <person name="Im W.-T."/>
        </authorList>
    </citation>
    <scope>NUCLEOTIDE SEQUENCE</scope>
    <source>
        <strain evidence="2">NA20</strain>
    </source>
</reference>
<accession>A0ABS9KQS7</accession>
<keyword evidence="2" id="KW-0328">Glycosyltransferase</keyword>
<dbReference type="Pfam" id="PF14681">
    <property type="entry name" value="UPRTase"/>
    <property type="match status" value="1"/>
</dbReference>
<dbReference type="Gene3D" id="3.40.50.2020">
    <property type="match status" value="1"/>
</dbReference>
<gene>
    <name evidence="2" type="primary">upp</name>
    <name evidence="2" type="ORF">LZZ85_10375</name>
</gene>
<dbReference type="PANTHER" id="PTHR11608">
    <property type="entry name" value="BIFUNCTIONAL PROTEIN PYRR"/>
    <property type="match status" value="1"/>
</dbReference>
<dbReference type="PANTHER" id="PTHR11608:SF0">
    <property type="entry name" value="BIFUNCTIONAL PROTEIN PYRR"/>
    <property type="match status" value="1"/>
</dbReference>
<sequence>MVVNLSEQHSLVSNWVSELRDIELQTDRMRFRRNLERIGEAAAYEISKVLPFVNREVQTPLGVAAAKVLEHQPVLATILRAGLPLHQGLLNYFDKADNAFISAYRKHNKDGSFDISLDYISCPELEDRVLIISDPMLATGASLVKTIQFLKEEGHPKEIHVVTAVACTVGIEYVKREDPTVTIWCGDIDDELTAKGYIVPGLGDAGDLAFGVKIQM</sequence>
<dbReference type="InterPro" id="IPR029057">
    <property type="entry name" value="PRTase-like"/>
</dbReference>
<evidence type="ECO:0000313" key="3">
    <source>
        <dbReference type="Proteomes" id="UP001165367"/>
    </source>
</evidence>
<evidence type="ECO:0000313" key="2">
    <source>
        <dbReference type="EMBL" id="MCG2614690.1"/>
    </source>
</evidence>
<dbReference type="InterPro" id="IPR050137">
    <property type="entry name" value="PyrR_bifunctional"/>
</dbReference>
<dbReference type="Proteomes" id="UP001165367">
    <property type="component" value="Unassembled WGS sequence"/>
</dbReference>
<dbReference type="GO" id="GO:0004845">
    <property type="term" value="F:uracil phosphoribosyltransferase activity"/>
    <property type="evidence" value="ECO:0007669"/>
    <property type="project" value="UniProtKB-EC"/>
</dbReference>
<evidence type="ECO:0000259" key="1">
    <source>
        <dbReference type="Pfam" id="PF14681"/>
    </source>
</evidence>
<proteinExistence type="predicted"/>
<keyword evidence="3" id="KW-1185">Reference proteome</keyword>
<organism evidence="2 3">
    <name type="scientific">Terrimonas ginsenosidimutans</name>
    <dbReference type="NCBI Taxonomy" id="2908004"/>
    <lineage>
        <taxon>Bacteria</taxon>
        <taxon>Pseudomonadati</taxon>
        <taxon>Bacteroidota</taxon>
        <taxon>Chitinophagia</taxon>
        <taxon>Chitinophagales</taxon>
        <taxon>Chitinophagaceae</taxon>
        <taxon>Terrimonas</taxon>
    </lineage>
</organism>
<dbReference type="NCBIfam" id="NF001097">
    <property type="entry name" value="PRK00129.1"/>
    <property type="match status" value="1"/>
</dbReference>
<feature type="domain" description="Phosphoribosyltransferase" evidence="1">
    <location>
        <begin position="8"/>
        <end position="211"/>
    </location>
</feature>
<dbReference type="InterPro" id="IPR000836">
    <property type="entry name" value="PRTase_dom"/>
</dbReference>
<dbReference type="EMBL" id="JAKLTR010000005">
    <property type="protein sequence ID" value="MCG2614690.1"/>
    <property type="molecule type" value="Genomic_DNA"/>
</dbReference>